<proteinExistence type="predicted"/>
<dbReference type="InterPro" id="IPR036259">
    <property type="entry name" value="MFS_trans_sf"/>
</dbReference>
<feature type="transmembrane region" description="Helical" evidence="6">
    <location>
        <begin position="71"/>
        <end position="95"/>
    </location>
</feature>
<dbReference type="Gene3D" id="1.20.1250.20">
    <property type="entry name" value="MFS general substrate transporter like domains"/>
    <property type="match status" value="2"/>
</dbReference>
<dbReference type="OrthoDB" id="2985014at2759"/>
<dbReference type="GO" id="GO:0016020">
    <property type="term" value="C:membrane"/>
    <property type="evidence" value="ECO:0007669"/>
    <property type="project" value="UniProtKB-SubCell"/>
</dbReference>
<keyword evidence="4 6" id="KW-0472">Membrane</keyword>
<keyword evidence="9" id="KW-1185">Reference proteome</keyword>
<evidence type="ECO:0000256" key="6">
    <source>
        <dbReference type="SAM" id="Phobius"/>
    </source>
</evidence>
<dbReference type="InterPro" id="IPR011701">
    <property type="entry name" value="MFS"/>
</dbReference>
<organism evidence="8 9">
    <name type="scientific">Stachybotrys chlorohalonatus (strain IBT 40285)</name>
    <dbReference type="NCBI Taxonomy" id="1283841"/>
    <lineage>
        <taxon>Eukaryota</taxon>
        <taxon>Fungi</taxon>
        <taxon>Dikarya</taxon>
        <taxon>Ascomycota</taxon>
        <taxon>Pezizomycotina</taxon>
        <taxon>Sordariomycetes</taxon>
        <taxon>Hypocreomycetidae</taxon>
        <taxon>Hypocreales</taxon>
        <taxon>Stachybotryaceae</taxon>
        <taxon>Stachybotrys</taxon>
    </lineage>
</organism>
<name>A0A084QD82_STAC4</name>
<evidence type="ECO:0000256" key="2">
    <source>
        <dbReference type="ARBA" id="ARBA00022692"/>
    </source>
</evidence>
<dbReference type="AlphaFoldDB" id="A0A084QD82"/>
<dbReference type="OMA" id="SYWAFIF"/>
<dbReference type="InterPro" id="IPR020846">
    <property type="entry name" value="MFS_dom"/>
</dbReference>
<feature type="region of interest" description="Disordered" evidence="5">
    <location>
        <begin position="1"/>
        <end position="50"/>
    </location>
</feature>
<dbReference type="HOGENOM" id="CLU_000960_27_3_1"/>
<comment type="subcellular location">
    <subcellularLocation>
        <location evidence="1">Membrane</location>
        <topology evidence="1">Multi-pass membrane protein</topology>
    </subcellularLocation>
</comment>
<keyword evidence="3 6" id="KW-1133">Transmembrane helix</keyword>
<feature type="transmembrane region" description="Helical" evidence="6">
    <location>
        <begin position="189"/>
        <end position="217"/>
    </location>
</feature>
<evidence type="ECO:0000259" key="7">
    <source>
        <dbReference type="PROSITE" id="PS50850"/>
    </source>
</evidence>
<feature type="transmembrane region" description="Helical" evidence="6">
    <location>
        <begin position="434"/>
        <end position="452"/>
    </location>
</feature>
<dbReference type="PANTHER" id="PTHR42718:SF23">
    <property type="entry name" value="MAJOR FACILITATOR SUPERFAMILY (MFS) PROFILE DOMAIN-CONTAINING PROTEIN"/>
    <property type="match status" value="1"/>
</dbReference>
<feature type="transmembrane region" description="Helical" evidence="6">
    <location>
        <begin position="164"/>
        <end position="183"/>
    </location>
</feature>
<dbReference type="Pfam" id="PF07690">
    <property type="entry name" value="MFS_1"/>
    <property type="match status" value="1"/>
</dbReference>
<evidence type="ECO:0000256" key="4">
    <source>
        <dbReference type="ARBA" id="ARBA00023136"/>
    </source>
</evidence>
<gene>
    <name evidence="8" type="ORF">S40285_02800</name>
</gene>
<protein>
    <recommendedName>
        <fullName evidence="7">Major facilitator superfamily (MFS) profile domain-containing protein</fullName>
    </recommendedName>
</protein>
<dbReference type="GO" id="GO:0022857">
    <property type="term" value="F:transmembrane transporter activity"/>
    <property type="evidence" value="ECO:0007669"/>
    <property type="project" value="InterPro"/>
</dbReference>
<keyword evidence="2 6" id="KW-0812">Transmembrane</keyword>
<dbReference type="PROSITE" id="PS50850">
    <property type="entry name" value="MFS"/>
    <property type="match status" value="1"/>
</dbReference>
<evidence type="ECO:0000313" key="9">
    <source>
        <dbReference type="Proteomes" id="UP000028524"/>
    </source>
</evidence>
<evidence type="ECO:0000256" key="3">
    <source>
        <dbReference type="ARBA" id="ARBA00022989"/>
    </source>
</evidence>
<feature type="transmembrane region" description="Helical" evidence="6">
    <location>
        <begin position="370"/>
        <end position="390"/>
    </location>
</feature>
<accession>A0A084QD82</accession>
<feature type="transmembrane region" description="Helical" evidence="6">
    <location>
        <begin position="330"/>
        <end position="350"/>
    </location>
</feature>
<reference evidence="8 9" key="1">
    <citation type="journal article" date="2014" name="BMC Genomics">
        <title>Comparative genome sequencing reveals chemotype-specific gene clusters in the toxigenic black mold Stachybotrys.</title>
        <authorList>
            <person name="Semeiks J."/>
            <person name="Borek D."/>
            <person name="Otwinowski Z."/>
            <person name="Grishin N.V."/>
        </authorList>
    </citation>
    <scope>NUCLEOTIDE SEQUENCE [LARGE SCALE GENOMIC DNA]</scope>
    <source>
        <strain evidence="8 9">IBT 40285</strain>
    </source>
</reference>
<evidence type="ECO:0000313" key="8">
    <source>
        <dbReference type="EMBL" id="KFA61917.1"/>
    </source>
</evidence>
<dbReference type="InParanoid" id="A0A084QD82"/>
<feature type="domain" description="Major facilitator superfamily (MFS) profile" evidence="7">
    <location>
        <begin position="75"/>
        <end position="584"/>
    </location>
</feature>
<feature type="transmembrane region" description="Helical" evidence="6">
    <location>
        <begin position="257"/>
        <end position="275"/>
    </location>
</feature>
<dbReference type="PROSITE" id="PS00216">
    <property type="entry name" value="SUGAR_TRANSPORT_1"/>
    <property type="match status" value="1"/>
</dbReference>
<dbReference type="InterPro" id="IPR005829">
    <property type="entry name" value="Sugar_transporter_CS"/>
</dbReference>
<sequence length="629" mass="67250">MSTPEPAATPTEARLNPPPHDEKKHHTQSSTPARDPEAPGDGTPVSVGSTKASAFGERPSCFRNSFQEVSFVFIATVAMATNTFLTGSTVVITAAVGADLNMSQSQISWIAAAATAMARISCVLGQQRGQLPKELTDALPLDRLTAGAFQLALGQLSDLLGRKIMLLSGFGAFSAGCLIVAFAQNAYWVNILCGVLGLASAMVVPPAIGILGAAYAVPSRRKNIAFACFSSGNPLGFALGSITSGVATRIFDWRAGFILLAIIWAVLCVLSYWVVPSVEAYDPASTLSSRLGILVRTFDVVGMLTTVLGVGLLTTALTRFRLGPADGWRSAHVIAMMIIGFLLLVAFVYWESYWPHPLMPLHVWKDRTFSLLIVIAVLGVMAFMSSNFWLSLLLQEVRHMDALEVAVQLLPQVIAGILWNVVAASTLHRIPNNILMAVGALAYVVGSVLLAVQDAHSSYWAFAFPSLVITVIGADFHFNVANVSPPVVAPPRPRRPLTDRRVQMYVMQALPSHQQSLAGGIYNMLLRLGTTLSIGISTAVYSSVDAAQGESGDEFRPFRSAFYVSVGFAAVSCLFLPLLRLGTQGNAVRADDDETSIRQEHAVPGLRLSSHSETDIVSAPGQDTRAIKA</sequence>
<evidence type="ECO:0000256" key="1">
    <source>
        <dbReference type="ARBA" id="ARBA00004141"/>
    </source>
</evidence>
<dbReference type="EMBL" id="KL660823">
    <property type="protein sequence ID" value="KFA61917.1"/>
    <property type="molecule type" value="Genomic_DNA"/>
</dbReference>
<feature type="transmembrane region" description="Helical" evidence="6">
    <location>
        <begin position="459"/>
        <end position="478"/>
    </location>
</feature>
<feature type="transmembrane region" description="Helical" evidence="6">
    <location>
        <begin position="295"/>
        <end position="318"/>
    </location>
</feature>
<dbReference type="SUPFAM" id="SSF103473">
    <property type="entry name" value="MFS general substrate transporter"/>
    <property type="match status" value="2"/>
</dbReference>
<feature type="transmembrane region" description="Helical" evidence="6">
    <location>
        <begin position="560"/>
        <end position="579"/>
    </location>
</feature>
<dbReference type="PANTHER" id="PTHR42718">
    <property type="entry name" value="MAJOR FACILITATOR SUPERFAMILY MULTIDRUG TRANSPORTER MFSC"/>
    <property type="match status" value="1"/>
</dbReference>
<dbReference type="Proteomes" id="UP000028524">
    <property type="component" value="Unassembled WGS sequence"/>
</dbReference>
<evidence type="ECO:0000256" key="5">
    <source>
        <dbReference type="SAM" id="MobiDB-lite"/>
    </source>
</evidence>
<feature type="transmembrane region" description="Helical" evidence="6">
    <location>
        <begin position="402"/>
        <end position="422"/>
    </location>
</feature>